<dbReference type="AlphaFoldDB" id="A0A8D9B6F6"/>
<name>A0A8D9B6F6_9HEMI</name>
<dbReference type="EMBL" id="HBUF01090002">
    <property type="protein sequence ID" value="CAG6635459.1"/>
    <property type="molecule type" value="Transcribed_RNA"/>
</dbReference>
<dbReference type="Pfam" id="PF25298">
    <property type="entry name" value="Baculo_FP_2nd"/>
    <property type="match status" value="1"/>
</dbReference>
<feature type="chain" id="PRO_5036262822" description="FP protein C-terminal domain-containing protein" evidence="2">
    <location>
        <begin position="27"/>
        <end position="247"/>
    </location>
</feature>
<feature type="region of interest" description="Disordered" evidence="1">
    <location>
        <begin position="48"/>
        <end position="67"/>
    </location>
</feature>
<proteinExistence type="predicted"/>
<feature type="signal peptide" evidence="2">
    <location>
        <begin position="1"/>
        <end position="26"/>
    </location>
</feature>
<keyword evidence="2" id="KW-0732">Signal</keyword>
<dbReference type="EMBL" id="HBUF01605283">
    <property type="protein sequence ID" value="CAG6777355.1"/>
    <property type="molecule type" value="Transcribed_RNA"/>
</dbReference>
<evidence type="ECO:0000256" key="1">
    <source>
        <dbReference type="SAM" id="MobiDB-lite"/>
    </source>
</evidence>
<sequence>MDMACLLSKLLLMISVYCLNTHECHADSQSSLGVARNKEQSMMGPVQYRNTREASTTTGNEDQNKEEISTSKFKEYLSASQYNRAINQLKQDIKMNNVVIYGLRPLRRNESINKIIFKLGYRLGFDNPMEGVVKAWRIPLYNKNNGCVAIQLNNSEYKNKWLRTARAIELWKEKIYINEHLTKPNAKLLEYTRKVAYGQKWNFVWTRDCQVFMKKDTSASSMTYKVTSIAQVRAILNITEPLNQKYL</sequence>
<dbReference type="EMBL" id="HBUF01605284">
    <property type="protein sequence ID" value="CAG6777356.1"/>
    <property type="molecule type" value="Transcribed_RNA"/>
</dbReference>
<accession>A0A8D9B6F6</accession>
<feature type="domain" description="FP protein C-terminal" evidence="3">
    <location>
        <begin position="182"/>
        <end position="230"/>
    </location>
</feature>
<protein>
    <recommendedName>
        <fullName evidence="3">FP protein C-terminal domain-containing protein</fullName>
    </recommendedName>
</protein>
<dbReference type="EMBL" id="HBUF01429854">
    <property type="protein sequence ID" value="CAG6741806.1"/>
    <property type="molecule type" value="Transcribed_RNA"/>
</dbReference>
<dbReference type="InterPro" id="IPR057251">
    <property type="entry name" value="FP_C"/>
</dbReference>
<dbReference type="EMBL" id="HBUF01258152">
    <property type="protein sequence ID" value="CAG6682139.1"/>
    <property type="molecule type" value="Transcribed_RNA"/>
</dbReference>
<evidence type="ECO:0000256" key="2">
    <source>
        <dbReference type="SAM" id="SignalP"/>
    </source>
</evidence>
<evidence type="ECO:0000313" key="4">
    <source>
        <dbReference type="EMBL" id="CAG6777355.1"/>
    </source>
</evidence>
<reference evidence="4" key="1">
    <citation type="submission" date="2021-05" db="EMBL/GenBank/DDBJ databases">
        <authorList>
            <person name="Alioto T."/>
            <person name="Alioto T."/>
            <person name="Gomez Garrido J."/>
        </authorList>
    </citation>
    <scope>NUCLEOTIDE SEQUENCE</scope>
</reference>
<organism evidence="4">
    <name type="scientific">Cacopsylla melanoneura</name>
    <dbReference type="NCBI Taxonomy" id="428564"/>
    <lineage>
        <taxon>Eukaryota</taxon>
        <taxon>Metazoa</taxon>
        <taxon>Ecdysozoa</taxon>
        <taxon>Arthropoda</taxon>
        <taxon>Hexapoda</taxon>
        <taxon>Insecta</taxon>
        <taxon>Pterygota</taxon>
        <taxon>Neoptera</taxon>
        <taxon>Paraneoptera</taxon>
        <taxon>Hemiptera</taxon>
        <taxon>Sternorrhyncha</taxon>
        <taxon>Psylloidea</taxon>
        <taxon>Psyllidae</taxon>
        <taxon>Psyllinae</taxon>
        <taxon>Cacopsylla</taxon>
    </lineage>
</organism>
<evidence type="ECO:0000259" key="3">
    <source>
        <dbReference type="Pfam" id="PF25298"/>
    </source>
</evidence>